<dbReference type="AlphaFoldDB" id="A0A7T5R3S8"/>
<gene>
    <name evidence="2" type="ORF">HYS17_03910</name>
</gene>
<organism evidence="2 3">
    <name type="scientific">Micavibrio aeruginosavorus</name>
    <dbReference type="NCBI Taxonomy" id="349221"/>
    <lineage>
        <taxon>Bacteria</taxon>
        <taxon>Pseudomonadati</taxon>
        <taxon>Bdellovibrionota</taxon>
        <taxon>Bdellovibrionia</taxon>
        <taxon>Bdellovibrionales</taxon>
        <taxon>Pseudobdellovibrionaceae</taxon>
        <taxon>Micavibrio</taxon>
    </lineage>
</organism>
<evidence type="ECO:0000313" key="2">
    <source>
        <dbReference type="EMBL" id="QQG36926.1"/>
    </source>
</evidence>
<evidence type="ECO:0000313" key="3">
    <source>
        <dbReference type="Proteomes" id="UP000595362"/>
    </source>
</evidence>
<reference evidence="2 3" key="1">
    <citation type="submission" date="2020-07" db="EMBL/GenBank/DDBJ databases">
        <title>Huge and variable diversity of episymbiotic CPR bacteria and DPANN archaea in groundwater ecosystems.</title>
        <authorList>
            <person name="He C.Y."/>
            <person name="Keren R."/>
            <person name="Whittaker M."/>
            <person name="Farag I.F."/>
            <person name="Doudna J."/>
            <person name="Cate J.H.D."/>
            <person name="Banfield J.F."/>
        </authorList>
    </citation>
    <scope>NUCLEOTIDE SEQUENCE [LARGE SCALE GENOMIC DNA]</scope>
    <source>
        <strain evidence="2">NC_groundwater_70_Ag_B-0.1um_54_66</strain>
    </source>
</reference>
<protein>
    <recommendedName>
        <fullName evidence="4">Lipocalin-like domain-containing protein</fullName>
    </recommendedName>
</protein>
<feature type="compositionally biased region" description="Basic and acidic residues" evidence="1">
    <location>
        <begin position="21"/>
        <end position="40"/>
    </location>
</feature>
<sequence length="124" mass="13781">MTTELDGIYQVSSASNYEGPLVKRSDGTTEIRDGQTSRRDGNNVLWNSTFTALNENEVLMVSVADPSEARIDFLLTAHDGTPTREPVTYRSVLRLARKGDKMQMSGQIEYGNEIVILTLRKVGD</sequence>
<accession>A0A7T5R3S8</accession>
<evidence type="ECO:0000256" key="1">
    <source>
        <dbReference type="SAM" id="MobiDB-lite"/>
    </source>
</evidence>
<feature type="region of interest" description="Disordered" evidence="1">
    <location>
        <begin position="20"/>
        <end position="40"/>
    </location>
</feature>
<name>A0A7T5R3S8_9BACT</name>
<dbReference type="EMBL" id="CP066681">
    <property type="protein sequence ID" value="QQG36926.1"/>
    <property type="molecule type" value="Genomic_DNA"/>
</dbReference>
<dbReference type="Proteomes" id="UP000595362">
    <property type="component" value="Chromosome"/>
</dbReference>
<evidence type="ECO:0008006" key="4">
    <source>
        <dbReference type="Google" id="ProtNLM"/>
    </source>
</evidence>
<proteinExistence type="predicted"/>